<feature type="non-terminal residue" evidence="1">
    <location>
        <position position="123"/>
    </location>
</feature>
<comment type="caution">
    <text evidence="1">The sequence shown here is derived from an EMBL/GenBank/DDBJ whole genome shotgun (WGS) entry which is preliminary data.</text>
</comment>
<organism evidence="1 2">
    <name type="scientific">Dentiscutata heterogama</name>
    <dbReference type="NCBI Taxonomy" id="1316150"/>
    <lineage>
        <taxon>Eukaryota</taxon>
        <taxon>Fungi</taxon>
        <taxon>Fungi incertae sedis</taxon>
        <taxon>Mucoromycota</taxon>
        <taxon>Glomeromycotina</taxon>
        <taxon>Glomeromycetes</taxon>
        <taxon>Diversisporales</taxon>
        <taxon>Gigasporaceae</taxon>
        <taxon>Dentiscutata</taxon>
    </lineage>
</organism>
<keyword evidence="2" id="KW-1185">Reference proteome</keyword>
<accession>A0ACA9PT06</accession>
<evidence type="ECO:0000313" key="1">
    <source>
        <dbReference type="EMBL" id="CAG8723853.1"/>
    </source>
</evidence>
<dbReference type="Proteomes" id="UP000789702">
    <property type="component" value="Unassembled WGS sequence"/>
</dbReference>
<reference evidence="1" key="1">
    <citation type="submission" date="2021-06" db="EMBL/GenBank/DDBJ databases">
        <authorList>
            <person name="Kallberg Y."/>
            <person name="Tangrot J."/>
            <person name="Rosling A."/>
        </authorList>
    </citation>
    <scope>NUCLEOTIDE SEQUENCE</scope>
    <source>
        <strain evidence="1">IL203A</strain>
    </source>
</reference>
<name>A0ACA9PT06_9GLOM</name>
<dbReference type="EMBL" id="CAJVPU010033950">
    <property type="protein sequence ID" value="CAG8723853.1"/>
    <property type="molecule type" value="Genomic_DNA"/>
</dbReference>
<protein>
    <submittedName>
        <fullName evidence="1">421_t:CDS:1</fullName>
    </submittedName>
</protein>
<evidence type="ECO:0000313" key="2">
    <source>
        <dbReference type="Proteomes" id="UP000789702"/>
    </source>
</evidence>
<gene>
    <name evidence="1" type="ORF">DHETER_LOCUS12993</name>
</gene>
<proteinExistence type="predicted"/>
<sequence length="123" mass="14704">MAEYMYNLGLKTIEDYVNFFMCKGQYNWMRHCADQVLDEMIDLALSKDIKSNIIIFAENAKVSGDKINITTICDKIQHENFKRGWWKVINNKLVLYNQHVVNHDEEKVYKFDSEIDWTKKTSW</sequence>